<dbReference type="Pfam" id="PF02720">
    <property type="entry name" value="DUF222"/>
    <property type="match status" value="2"/>
</dbReference>
<gene>
    <name evidence="3" type="ORF">RBR11_03080</name>
</gene>
<keyword evidence="4" id="KW-1185">Reference proteome</keyword>
<accession>A0ABU0XCP8</accession>
<dbReference type="Proteomes" id="UP001230289">
    <property type="component" value="Unassembled WGS sequence"/>
</dbReference>
<dbReference type="Gene3D" id="1.10.30.50">
    <property type="match status" value="1"/>
</dbReference>
<feature type="region of interest" description="Disordered" evidence="1">
    <location>
        <begin position="274"/>
        <end position="294"/>
    </location>
</feature>
<protein>
    <submittedName>
        <fullName evidence="3">DUF222 domain-containing protein</fullName>
    </submittedName>
</protein>
<dbReference type="EMBL" id="JAVFCB010000002">
    <property type="protein sequence ID" value="MDQ4212889.1"/>
    <property type="molecule type" value="Genomic_DNA"/>
</dbReference>
<dbReference type="InterPro" id="IPR003870">
    <property type="entry name" value="DUF222"/>
</dbReference>
<evidence type="ECO:0000256" key="1">
    <source>
        <dbReference type="SAM" id="MobiDB-lite"/>
    </source>
</evidence>
<evidence type="ECO:0000313" key="4">
    <source>
        <dbReference type="Proteomes" id="UP001230289"/>
    </source>
</evidence>
<name>A0ABU0XCP8_9MICO</name>
<proteinExistence type="predicted"/>
<evidence type="ECO:0000259" key="2">
    <source>
        <dbReference type="SMART" id="SM00507"/>
    </source>
</evidence>
<evidence type="ECO:0000313" key="3">
    <source>
        <dbReference type="EMBL" id="MDQ4212889.1"/>
    </source>
</evidence>
<comment type="caution">
    <text evidence="3">The sequence shown here is derived from an EMBL/GenBank/DDBJ whole genome shotgun (WGS) entry which is preliminary data.</text>
</comment>
<dbReference type="InterPro" id="IPR003615">
    <property type="entry name" value="HNH_nuc"/>
</dbReference>
<organism evidence="3 4">
    <name type="scientific">Microbacterium capsulatum</name>
    <dbReference type="NCBI Taxonomy" id="3041921"/>
    <lineage>
        <taxon>Bacteria</taxon>
        <taxon>Bacillati</taxon>
        <taxon>Actinomycetota</taxon>
        <taxon>Actinomycetes</taxon>
        <taxon>Micrococcales</taxon>
        <taxon>Microbacteriaceae</taxon>
        <taxon>Microbacterium</taxon>
    </lineage>
</organism>
<dbReference type="CDD" id="cd00085">
    <property type="entry name" value="HNHc"/>
    <property type="match status" value="1"/>
</dbReference>
<reference evidence="3 4" key="1">
    <citation type="submission" date="2023-08" db="EMBL/GenBank/DDBJ databases">
        <title>Microbacterium sp. nov., isolated from a waste landfill.</title>
        <authorList>
            <person name="Wen W."/>
        </authorList>
    </citation>
    <scope>NUCLEOTIDE SEQUENCE [LARGE SCALE GENOMIC DNA]</scope>
    <source>
        <strain evidence="3 4">ASV81</strain>
    </source>
</reference>
<dbReference type="SMART" id="SM00507">
    <property type="entry name" value="HNHc"/>
    <property type="match status" value="1"/>
</dbReference>
<feature type="domain" description="HNH nuclease" evidence="2">
    <location>
        <begin position="391"/>
        <end position="443"/>
    </location>
</feature>
<dbReference type="RefSeq" id="WP_308487837.1">
    <property type="nucleotide sequence ID" value="NZ_JAVFCB010000002.1"/>
</dbReference>
<sequence>MSNLTPPPLANRDALLDEWVQTRAEIARLEGRAADLLGRRSALFDDDVREHPHHRDVVRRSMIAEYAAAGHLAKGTVELAFADAEAMAERFPELHAALREGRVSSAHVREVVNASAPVRHAVVNRRLGEEAFALYEAAVLTVAEQDSPSRTRVHARQVAAALAQESLRERHERAAEERCVTIRPLEDGLALLTAVLPEVYAVAIHDRLTRLARSVMAAPAHGEATADLDHPQLEGPDFVPEPLGPVDDELGWFAKDDLSLLGIRIPDDASAFMTDPADPDLARGASGSPAEADPRTMDQVRADVLADLLLAAAPSSCLGEGLDRITAHVQVTVAATTLLGADDRLAELDGHGPLHPDLARELAGRASGWSRLFLDPTGMVTETDGYTPTASMRRYLRARDQRCRFPGCGVPPSRCDVDHNLEHSRGGPTDIGNLSHFCRAHHALKHPDIDDAYRWTALTRPGGIVDWISPLGRSHLDRAPRRVMFV</sequence>